<sequence length="285" mass="32268">MRSEDSPALFDWTVETFNFQGISDKVAASYLETHGSVTWRELKAQLASVPACPLLDSYWAFEDCRYDKTRRTCSHPRQVRRCPLPKYPLRNGRLNQTAFSLFFFVRDVAKADLFHWIDGQLSTAAAANLSAQESVVGPMRHIFGVSDKVLTMTLSSVLMADRKRRPAWFKVGSRMIVIDRLIHNFLARTGILARFGADHPYGPRCYGENGCADILRFVSTEIDARQFDSGFPADFPRFIQHALWRYCAAGELDVCNGNNIDDRKSCEQSSCIIFNSCSKIALKSK</sequence>
<evidence type="ECO:0000313" key="3">
    <source>
        <dbReference type="Proteomes" id="UP001139012"/>
    </source>
</evidence>
<dbReference type="AlphaFoldDB" id="A0A9X1RL08"/>
<dbReference type="EMBL" id="JAKLTY010000062">
    <property type="protein sequence ID" value="MCG2633068.1"/>
    <property type="molecule type" value="Genomic_DNA"/>
</dbReference>
<gene>
    <name evidence="2" type="ORF">L6637_15350</name>
    <name evidence="1" type="ORF">L6654_41700</name>
</gene>
<comment type="caution">
    <text evidence="1">The sequence shown here is derived from an EMBL/GenBank/DDBJ whole genome shotgun (WGS) entry which is preliminary data.</text>
</comment>
<dbReference type="EMBL" id="JAKLUA010000004">
    <property type="protein sequence ID" value="MCG2668334.1"/>
    <property type="molecule type" value="Genomic_DNA"/>
</dbReference>
<dbReference type="Proteomes" id="UP001139012">
    <property type="component" value="Unassembled WGS sequence"/>
</dbReference>
<evidence type="ECO:0000313" key="4">
    <source>
        <dbReference type="Proteomes" id="UP001139054"/>
    </source>
</evidence>
<dbReference type="Proteomes" id="UP001139054">
    <property type="component" value="Unassembled WGS sequence"/>
</dbReference>
<dbReference type="RefSeq" id="WP_237871153.1">
    <property type="nucleotide sequence ID" value="NZ_JAKLTY010000062.1"/>
</dbReference>
<reference evidence="1" key="1">
    <citation type="submission" date="2022-01" db="EMBL/GenBank/DDBJ databases">
        <title>Genome sequnece data of strain Bradyrhizobium sp. nov.</title>
        <authorList>
            <person name="Zhang J."/>
        </authorList>
    </citation>
    <scope>NUCLEOTIDE SEQUENCE</scope>
    <source>
        <strain evidence="2">WYCCWR 12774</strain>
        <strain evidence="1">WYCCWR 13023</strain>
    </source>
</reference>
<organism evidence="1 4">
    <name type="scientific">Bradyrhizobium zhengyangense</name>
    <dbReference type="NCBI Taxonomy" id="2911009"/>
    <lineage>
        <taxon>Bacteria</taxon>
        <taxon>Pseudomonadati</taxon>
        <taxon>Pseudomonadota</taxon>
        <taxon>Alphaproteobacteria</taxon>
        <taxon>Hyphomicrobiales</taxon>
        <taxon>Nitrobacteraceae</taxon>
        <taxon>Bradyrhizobium</taxon>
    </lineage>
</organism>
<evidence type="ECO:0000313" key="2">
    <source>
        <dbReference type="EMBL" id="MCG2668334.1"/>
    </source>
</evidence>
<keyword evidence="3" id="KW-1185">Reference proteome</keyword>
<name>A0A9X1RL08_9BRAD</name>
<evidence type="ECO:0000313" key="1">
    <source>
        <dbReference type="EMBL" id="MCG2633068.1"/>
    </source>
</evidence>
<proteinExistence type="predicted"/>
<accession>A0A9X1RL08</accession>
<protein>
    <submittedName>
        <fullName evidence="1">Uncharacterized protein</fullName>
    </submittedName>
</protein>